<comment type="caution">
    <text evidence="2">The sequence shown here is derived from an EMBL/GenBank/DDBJ whole genome shotgun (WGS) entry which is preliminary data.</text>
</comment>
<protein>
    <submittedName>
        <fullName evidence="2">ECF transporter S component</fullName>
    </submittedName>
</protein>
<feature type="transmembrane region" description="Helical" evidence="1">
    <location>
        <begin position="16"/>
        <end position="32"/>
    </location>
</feature>
<evidence type="ECO:0000313" key="2">
    <source>
        <dbReference type="EMBL" id="KAA4015324.1"/>
    </source>
</evidence>
<keyword evidence="1" id="KW-1133">Transmembrane helix</keyword>
<proteinExistence type="predicted"/>
<feature type="transmembrane region" description="Helical" evidence="1">
    <location>
        <begin position="82"/>
        <end position="102"/>
    </location>
</feature>
<dbReference type="EMBL" id="VWKO01000595">
    <property type="protein sequence ID" value="KAA4015324.1"/>
    <property type="molecule type" value="Genomic_DNA"/>
</dbReference>
<name>A0A641REN3_BACOV</name>
<gene>
    <name evidence="2" type="ORF">F3D60_32255</name>
</gene>
<feature type="transmembrane region" description="Helical" evidence="1">
    <location>
        <begin position="44"/>
        <end position="62"/>
    </location>
</feature>
<feature type="non-terminal residue" evidence="2">
    <location>
        <position position="103"/>
    </location>
</feature>
<dbReference type="AlphaFoldDB" id="A0A641REN3"/>
<reference evidence="2" key="1">
    <citation type="journal article" date="2019" name="Nat. Med.">
        <title>A library of human gut bacterial isolates paired with longitudinal multiomics data enables mechanistic microbiome research.</title>
        <authorList>
            <person name="Poyet M."/>
            <person name="Groussin M."/>
            <person name="Gibbons S.M."/>
            <person name="Avila-Pacheco J."/>
            <person name="Jiang X."/>
            <person name="Kearney S.M."/>
            <person name="Perrotta A.R."/>
            <person name="Berdy B."/>
            <person name="Zhao S."/>
            <person name="Lieberman T.D."/>
            <person name="Swanson P.K."/>
            <person name="Smith M."/>
            <person name="Roesemann S."/>
            <person name="Alexander J.E."/>
            <person name="Rich S.A."/>
            <person name="Livny J."/>
            <person name="Vlamakis H."/>
            <person name="Clish C."/>
            <person name="Bullock K."/>
            <person name="Deik A."/>
            <person name="Scott J."/>
            <person name="Pierce K.A."/>
            <person name="Xavier R.J."/>
            <person name="Alm E.J."/>
        </authorList>
    </citation>
    <scope>NUCLEOTIDE SEQUENCE</scope>
    <source>
        <strain evidence="2">BIOML-A147</strain>
    </source>
</reference>
<keyword evidence="1" id="KW-0472">Membrane</keyword>
<sequence>MESTTVKLYSLNYGNVRTYLAASLFIVGNILFPQFFHLIPQGGITWLPIYFFTLIGAYKYGWKVGLLTAVLSPIINSSLFGMPMPVVLPAILLKSVLLAIAAG</sequence>
<keyword evidence="1" id="KW-0812">Transmembrane</keyword>
<organism evidence="2">
    <name type="scientific">Bacteroides ovatus</name>
    <dbReference type="NCBI Taxonomy" id="28116"/>
    <lineage>
        <taxon>Bacteria</taxon>
        <taxon>Pseudomonadati</taxon>
        <taxon>Bacteroidota</taxon>
        <taxon>Bacteroidia</taxon>
        <taxon>Bacteroidales</taxon>
        <taxon>Bacteroidaceae</taxon>
        <taxon>Bacteroides</taxon>
    </lineage>
</organism>
<accession>A0A641REN3</accession>
<evidence type="ECO:0000256" key="1">
    <source>
        <dbReference type="SAM" id="Phobius"/>
    </source>
</evidence>